<dbReference type="InterPro" id="IPR033248">
    <property type="entry name" value="Transketolase_C"/>
</dbReference>
<accession>A0ABW4JI48</accession>
<name>A0ABW4JI48_9BACL</name>
<evidence type="ECO:0000256" key="3">
    <source>
        <dbReference type="ARBA" id="ARBA00023052"/>
    </source>
</evidence>
<dbReference type="InterPro" id="IPR009014">
    <property type="entry name" value="Transketo_C/PFOR_II"/>
</dbReference>
<dbReference type="Gene3D" id="3.40.50.970">
    <property type="match status" value="1"/>
</dbReference>
<dbReference type="CDD" id="cd07036">
    <property type="entry name" value="TPP_PYR_E1-PDHc-beta_like"/>
    <property type="match status" value="1"/>
</dbReference>
<dbReference type="Gene3D" id="3.40.50.920">
    <property type="match status" value="1"/>
</dbReference>
<dbReference type="Pfam" id="PF02780">
    <property type="entry name" value="Transketolase_C"/>
    <property type="match status" value="1"/>
</dbReference>
<protein>
    <submittedName>
        <fullName evidence="5">Alpha-ketoacid dehydrogenase subunit beta</fullName>
        <ecNumber evidence="5">1.2.4.-</ecNumber>
    </submittedName>
</protein>
<dbReference type="SUPFAM" id="SSF52518">
    <property type="entry name" value="Thiamin diphosphate-binding fold (THDP-binding)"/>
    <property type="match status" value="1"/>
</dbReference>
<keyword evidence="3" id="KW-0786">Thiamine pyrophosphate</keyword>
<evidence type="ECO:0000256" key="2">
    <source>
        <dbReference type="ARBA" id="ARBA00023002"/>
    </source>
</evidence>
<evidence type="ECO:0000256" key="1">
    <source>
        <dbReference type="ARBA" id="ARBA00001964"/>
    </source>
</evidence>
<gene>
    <name evidence="5" type="ORF">ACFSB2_12955</name>
</gene>
<dbReference type="PANTHER" id="PTHR43257:SF2">
    <property type="entry name" value="PYRUVATE DEHYDROGENASE E1 COMPONENT SUBUNIT BETA"/>
    <property type="match status" value="1"/>
</dbReference>
<comment type="caution">
    <text evidence="5">The sequence shown here is derived from an EMBL/GenBank/DDBJ whole genome shotgun (WGS) entry which is preliminary data.</text>
</comment>
<organism evidence="5 6">
    <name type="scientific">Alicyclobacillus fodiniaquatilis</name>
    <dbReference type="NCBI Taxonomy" id="1661150"/>
    <lineage>
        <taxon>Bacteria</taxon>
        <taxon>Bacillati</taxon>
        <taxon>Bacillota</taxon>
        <taxon>Bacilli</taxon>
        <taxon>Bacillales</taxon>
        <taxon>Alicyclobacillaceae</taxon>
        <taxon>Alicyclobacillus</taxon>
    </lineage>
</organism>
<dbReference type="RefSeq" id="WP_377943487.1">
    <property type="nucleotide sequence ID" value="NZ_JBHUCX010000030.1"/>
</dbReference>
<dbReference type="Pfam" id="PF02779">
    <property type="entry name" value="Transket_pyr"/>
    <property type="match status" value="1"/>
</dbReference>
<evidence type="ECO:0000313" key="6">
    <source>
        <dbReference type="Proteomes" id="UP001597079"/>
    </source>
</evidence>
<dbReference type="SMART" id="SM00861">
    <property type="entry name" value="Transket_pyr"/>
    <property type="match status" value="1"/>
</dbReference>
<dbReference type="EC" id="1.2.4.-" evidence="5"/>
<dbReference type="InterPro" id="IPR005475">
    <property type="entry name" value="Transketolase-like_Pyr-bd"/>
</dbReference>
<comment type="cofactor">
    <cofactor evidence="1">
        <name>thiamine diphosphate</name>
        <dbReference type="ChEBI" id="CHEBI:58937"/>
    </cofactor>
</comment>
<dbReference type="SUPFAM" id="SSF52922">
    <property type="entry name" value="TK C-terminal domain-like"/>
    <property type="match status" value="1"/>
</dbReference>
<reference evidence="6" key="1">
    <citation type="journal article" date="2019" name="Int. J. Syst. Evol. Microbiol.">
        <title>The Global Catalogue of Microorganisms (GCM) 10K type strain sequencing project: providing services to taxonomists for standard genome sequencing and annotation.</title>
        <authorList>
            <consortium name="The Broad Institute Genomics Platform"/>
            <consortium name="The Broad Institute Genome Sequencing Center for Infectious Disease"/>
            <person name="Wu L."/>
            <person name="Ma J."/>
        </authorList>
    </citation>
    <scope>NUCLEOTIDE SEQUENCE [LARGE SCALE GENOMIC DNA]</scope>
    <source>
        <strain evidence="6">CGMCC 1.12286</strain>
    </source>
</reference>
<dbReference type="EMBL" id="JBHUCX010000030">
    <property type="protein sequence ID" value="MFD1675604.1"/>
    <property type="molecule type" value="Genomic_DNA"/>
</dbReference>
<evidence type="ECO:0000313" key="5">
    <source>
        <dbReference type="EMBL" id="MFD1675604.1"/>
    </source>
</evidence>
<proteinExistence type="predicted"/>
<dbReference type="PANTHER" id="PTHR43257">
    <property type="entry name" value="PYRUVATE DEHYDROGENASE E1 COMPONENT BETA SUBUNIT"/>
    <property type="match status" value="1"/>
</dbReference>
<dbReference type="InterPro" id="IPR029061">
    <property type="entry name" value="THDP-binding"/>
</dbReference>
<sequence length="325" mass="35440">MTQMTMLEAIRDALDVSLGANQQLLVFGEDVGQNGGVFRATDGLQKKYGEDRVFDTPLAESAIAGLAVGLAMQEFKSVAEIQFFGFVLEAMDQILVQASRMRFRTRGRYNCPVVFRAPFGGGVKAPELHCDSFEGVFAQNPGLKVVIPSNAYDAKGLLLSAIADSDPVLFLEHLKLYRSHRMDVPTGYYTVDIGKANVVRKGTDISLFTYGAMVAVALAAAEELNDQGVSLEVVDLRTISPLDMDTVVKSIQKTNRAVVLQEAARSGGIASELIAQINEQAIYHLNGPVVRISPPDTFYPFTQFEDKWLPNVPHVVGTIQKALLV</sequence>
<dbReference type="Proteomes" id="UP001597079">
    <property type="component" value="Unassembled WGS sequence"/>
</dbReference>
<feature type="domain" description="Transketolase-like pyrimidine-binding" evidence="4">
    <location>
        <begin position="4"/>
        <end position="179"/>
    </location>
</feature>
<keyword evidence="6" id="KW-1185">Reference proteome</keyword>
<evidence type="ECO:0000259" key="4">
    <source>
        <dbReference type="SMART" id="SM00861"/>
    </source>
</evidence>
<dbReference type="GO" id="GO:0016491">
    <property type="term" value="F:oxidoreductase activity"/>
    <property type="evidence" value="ECO:0007669"/>
    <property type="project" value="UniProtKB-KW"/>
</dbReference>
<keyword evidence="2 5" id="KW-0560">Oxidoreductase</keyword>